<dbReference type="EMBL" id="CP104395">
    <property type="protein sequence ID" value="WEL19995.1"/>
    <property type="molecule type" value="Genomic_DNA"/>
</dbReference>
<gene>
    <name evidence="1" type="ORF">SVXNc_1003</name>
</gene>
<evidence type="ECO:0000313" key="2">
    <source>
        <dbReference type="Proteomes" id="UP001218034"/>
    </source>
</evidence>
<dbReference type="RefSeq" id="WP_347721824.1">
    <property type="nucleotide sequence ID" value="NZ_CP104395.1"/>
</dbReference>
<dbReference type="Proteomes" id="UP001218034">
    <property type="component" value="Chromosome"/>
</dbReference>
<proteinExistence type="predicted"/>
<reference evidence="1 2" key="1">
    <citation type="submission" date="2022-09" db="EMBL/GenBank/DDBJ databases">
        <title>Xylan utilization by haloarchaea-nanohaloarchaea associations.</title>
        <authorList>
            <person name="Yakimov M."/>
        </authorList>
    </citation>
    <scope>NUCLEOTIDE SEQUENCE [LARGE SCALE GENOMIC DNA]</scope>
    <source>
        <strain evidence="1 2">SVXNc</strain>
    </source>
</reference>
<sequence length="85" mass="9190">MEVTLRMIVAFALLGIMALLAGSIAQDQTQSADSTLDSQVTSAKCDLWEVQRSESSDGCNRARYLYEKNCGSGSVSSKCQTKYGD</sequence>
<keyword evidence="2" id="KW-1185">Reference proteome</keyword>
<organism evidence="1 2">
    <name type="scientific">Candidatus Nanohalococcus occultus</name>
    <dbReference type="NCBI Taxonomy" id="2978047"/>
    <lineage>
        <taxon>Archaea</taxon>
        <taxon>Candidatus Nanohalarchaeota</taxon>
        <taxon>Candidatus Nanohalarchaeota incertae sedis</taxon>
        <taxon>Candidatus Nanohalococcus</taxon>
    </lineage>
</organism>
<dbReference type="GeneID" id="90590441"/>
<name>A0ABY8CJ21_9ARCH</name>
<evidence type="ECO:0000313" key="1">
    <source>
        <dbReference type="EMBL" id="WEL19995.1"/>
    </source>
</evidence>
<accession>A0ABY8CJ21</accession>
<protein>
    <submittedName>
        <fullName evidence="1">Uncharacterized protein</fullName>
    </submittedName>
</protein>